<feature type="transmembrane region" description="Helical" evidence="6">
    <location>
        <begin position="243"/>
        <end position="262"/>
    </location>
</feature>
<dbReference type="Pfam" id="PF03706">
    <property type="entry name" value="LPG_synthase_TM"/>
    <property type="match status" value="1"/>
</dbReference>
<dbReference type="AlphaFoldDB" id="A0A543PBM8"/>
<dbReference type="GO" id="GO:0005886">
    <property type="term" value="C:plasma membrane"/>
    <property type="evidence" value="ECO:0007669"/>
    <property type="project" value="UniProtKB-SubCell"/>
</dbReference>
<proteinExistence type="predicted"/>
<keyword evidence="5 6" id="KW-0472">Membrane</keyword>
<evidence type="ECO:0000256" key="1">
    <source>
        <dbReference type="ARBA" id="ARBA00004651"/>
    </source>
</evidence>
<feature type="transmembrane region" description="Helical" evidence="6">
    <location>
        <begin position="26"/>
        <end position="47"/>
    </location>
</feature>
<feature type="transmembrane region" description="Helical" evidence="6">
    <location>
        <begin position="134"/>
        <end position="160"/>
    </location>
</feature>
<keyword evidence="3 6" id="KW-0812">Transmembrane</keyword>
<dbReference type="Proteomes" id="UP000319865">
    <property type="component" value="Unassembled WGS sequence"/>
</dbReference>
<name>A0A543PBM8_9ACTN</name>
<sequence>MATDVIVRAPVVSAPTRSKRALVLKAARVVLAVAIAASIVYAVVRLWPDVRDTLLALNGWTIAGAFVTAMLAIGANVKAWQAVLRELDHDIPTVAAGQIYLVGQLGKYLPGSVWAFVLQMELSLRAGIPRARSFAASLVLVGLSTTAALLLGLFGIPTLVGVGGAAVWGAAVLAPVALICAVPPVLSRLVDLFLRILGRAGLGHRLRLLGLLRVMGWSALAWTLFGVHFYLLGVGAGGGLTPTLLDCIGSFALAMTAGLLAIASPSGLGVREAVLVASLSPFGGVGTALGVALASRLILTVADVLAAGAAAWSARGLHPARPADAPEPTL</sequence>
<comment type="caution">
    <text evidence="7">The sequence shown here is derived from an EMBL/GenBank/DDBJ whole genome shotgun (WGS) entry which is preliminary data.</text>
</comment>
<accession>A0A543PBM8</accession>
<evidence type="ECO:0000256" key="2">
    <source>
        <dbReference type="ARBA" id="ARBA00022475"/>
    </source>
</evidence>
<evidence type="ECO:0000313" key="8">
    <source>
        <dbReference type="Proteomes" id="UP000319865"/>
    </source>
</evidence>
<evidence type="ECO:0000313" key="7">
    <source>
        <dbReference type="EMBL" id="TQN41499.1"/>
    </source>
</evidence>
<comment type="subcellular location">
    <subcellularLocation>
        <location evidence="1">Cell membrane</location>
        <topology evidence="1">Multi-pass membrane protein</topology>
    </subcellularLocation>
</comment>
<evidence type="ECO:0008006" key="9">
    <source>
        <dbReference type="Google" id="ProtNLM"/>
    </source>
</evidence>
<feature type="transmembrane region" description="Helical" evidence="6">
    <location>
        <begin position="166"/>
        <end position="187"/>
    </location>
</feature>
<feature type="transmembrane region" description="Helical" evidence="6">
    <location>
        <begin position="208"/>
        <end position="231"/>
    </location>
</feature>
<organism evidence="7 8">
    <name type="scientific">Blastococcus colisei</name>
    <dbReference type="NCBI Taxonomy" id="1564162"/>
    <lineage>
        <taxon>Bacteria</taxon>
        <taxon>Bacillati</taxon>
        <taxon>Actinomycetota</taxon>
        <taxon>Actinomycetes</taxon>
        <taxon>Geodermatophilales</taxon>
        <taxon>Geodermatophilaceae</taxon>
        <taxon>Blastococcus</taxon>
    </lineage>
</organism>
<feature type="transmembrane region" description="Helical" evidence="6">
    <location>
        <begin position="59"/>
        <end position="77"/>
    </location>
</feature>
<keyword evidence="4 6" id="KW-1133">Transmembrane helix</keyword>
<keyword evidence="2" id="KW-1003">Cell membrane</keyword>
<protein>
    <recommendedName>
        <fullName evidence="9">Lysylphosphatidylglycerol synthase-like protein</fullName>
    </recommendedName>
</protein>
<evidence type="ECO:0000256" key="3">
    <source>
        <dbReference type="ARBA" id="ARBA00022692"/>
    </source>
</evidence>
<evidence type="ECO:0000256" key="5">
    <source>
        <dbReference type="ARBA" id="ARBA00023136"/>
    </source>
</evidence>
<keyword evidence="8" id="KW-1185">Reference proteome</keyword>
<gene>
    <name evidence="7" type="ORF">FHU33_0867</name>
</gene>
<evidence type="ECO:0000256" key="6">
    <source>
        <dbReference type="SAM" id="Phobius"/>
    </source>
</evidence>
<evidence type="ECO:0000256" key="4">
    <source>
        <dbReference type="ARBA" id="ARBA00022989"/>
    </source>
</evidence>
<reference evidence="7 8" key="1">
    <citation type="submission" date="2019-06" db="EMBL/GenBank/DDBJ databases">
        <title>Sequencing the genomes of 1000 actinobacteria strains.</title>
        <authorList>
            <person name="Klenk H.-P."/>
        </authorList>
    </citation>
    <scope>NUCLEOTIDE SEQUENCE [LARGE SCALE GENOMIC DNA]</scope>
    <source>
        <strain evidence="7 8">DSM 46837</strain>
    </source>
</reference>
<dbReference type="EMBL" id="VFQE01000001">
    <property type="protein sequence ID" value="TQN41499.1"/>
    <property type="molecule type" value="Genomic_DNA"/>
</dbReference>
<dbReference type="InterPro" id="IPR022791">
    <property type="entry name" value="L-PG_synthase/AglD"/>
</dbReference>
<feature type="transmembrane region" description="Helical" evidence="6">
    <location>
        <begin position="274"/>
        <end position="299"/>
    </location>
</feature>